<gene>
    <name evidence="1" type="ORF">LCGC14_2317260</name>
</gene>
<sequence length="72" mass="8416">EDIEQFVSIPLSEVNRLDQFEDIFNGLFIEAWGQTPSIDMGGFITKWNKIKDEERKKEEKLKEVANEEANDI</sequence>
<comment type="caution">
    <text evidence="1">The sequence shown here is derived from an EMBL/GenBank/DDBJ whole genome shotgun (WGS) entry which is preliminary data.</text>
</comment>
<name>A0A0F9EWD6_9ZZZZ</name>
<dbReference type="EMBL" id="LAZR01033019">
    <property type="protein sequence ID" value="KKL49265.1"/>
    <property type="molecule type" value="Genomic_DNA"/>
</dbReference>
<protein>
    <submittedName>
        <fullName evidence="1">Uncharacterized protein</fullName>
    </submittedName>
</protein>
<accession>A0A0F9EWD6</accession>
<feature type="non-terminal residue" evidence="1">
    <location>
        <position position="1"/>
    </location>
</feature>
<evidence type="ECO:0000313" key="1">
    <source>
        <dbReference type="EMBL" id="KKL49265.1"/>
    </source>
</evidence>
<organism evidence="1">
    <name type="scientific">marine sediment metagenome</name>
    <dbReference type="NCBI Taxonomy" id="412755"/>
    <lineage>
        <taxon>unclassified sequences</taxon>
        <taxon>metagenomes</taxon>
        <taxon>ecological metagenomes</taxon>
    </lineage>
</organism>
<dbReference type="AlphaFoldDB" id="A0A0F9EWD6"/>
<proteinExistence type="predicted"/>
<reference evidence="1" key="1">
    <citation type="journal article" date="2015" name="Nature">
        <title>Complex archaea that bridge the gap between prokaryotes and eukaryotes.</title>
        <authorList>
            <person name="Spang A."/>
            <person name="Saw J.H."/>
            <person name="Jorgensen S.L."/>
            <person name="Zaremba-Niedzwiedzka K."/>
            <person name="Martijn J."/>
            <person name="Lind A.E."/>
            <person name="van Eijk R."/>
            <person name="Schleper C."/>
            <person name="Guy L."/>
            <person name="Ettema T.J."/>
        </authorList>
    </citation>
    <scope>NUCLEOTIDE SEQUENCE</scope>
</reference>